<keyword evidence="1" id="KW-0479">Metal-binding</keyword>
<evidence type="ECO:0000256" key="3">
    <source>
        <dbReference type="ARBA" id="ARBA00022833"/>
    </source>
</evidence>
<dbReference type="Proteomes" id="UP001149079">
    <property type="component" value="Unassembled WGS sequence"/>
</dbReference>
<keyword evidence="7" id="KW-1185">Reference proteome</keyword>
<dbReference type="Pfam" id="PF01753">
    <property type="entry name" value="zf-MYND"/>
    <property type="match status" value="1"/>
</dbReference>
<proteinExistence type="predicted"/>
<keyword evidence="3" id="KW-0862">Zinc</keyword>
<evidence type="ECO:0000313" key="7">
    <source>
        <dbReference type="Proteomes" id="UP001149079"/>
    </source>
</evidence>
<feature type="domain" description="MYND-type" evidence="5">
    <location>
        <begin position="9"/>
        <end position="46"/>
    </location>
</feature>
<dbReference type="GO" id="GO:0008270">
    <property type="term" value="F:zinc ion binding"/>
    <property type="evidence" value="ECO:0007669"/>
    <property type="project" value="UniProtKB-KW"/>
</dbReference>
<evidence type="ECO:0000256" key="1">
    <source>
        <dbReference type="ARBA" id="ARBA00022723"/>
    </source>
</evidence>
<reference evidence="6" key="2">
    <citation type="journal article" date="2023" name="IMA Fungus">
        <title>Comparative genomic study of the Penicillium genus elucidates a diverse pangenome and 15 lateral gene transfer events.</title>
        <authorList>
            <person name="Petersen C."/>
            <person name="Sorensen T."/>
            <person name="Nielsen M.R."/>
            <person name="Sondergaard T.E."/>
            <person name="Sorensen J.L."/>
            <person name="Fitzpatrick D.A."/>
            <person name="Frisvad J.C."/>
            <person name="Nielsen K.L."/>
        </authorList>
    </citation>
    <scope>NUCLEOTIDE SEQUENCE</scope>
    <source>
        <strain evidence="6">IBT 22155</strain>
    </source>
</reference>
<gene>
    <name evidence="6" type="ORF">N7515_001881</name>
</gene>
<dbReference type="PROSITE" id="PS50865">
    <property type="entry name" value="ZF_MYND_2"/>
    <property type="match status" value="1"/>
</dbReference>
<dbReference type="EMBL" id="JAPQKL010000002">
    <property type="protein sequence ID" value="KAJ5143094.1"/>
    <property type="molecule type" value="Genomic_DNA"/>
</dbReference>
<dbReference type="AlphaFoldDB" id="A0A9W9HAJ8"/>
<protein>
    <recommendedName>
        <fullName evidence="5">MYND-type domain-containing protein</fullName>
    </recommendedName>
</protein>
<dbReference type="GeneID" id="81401795"/>
<organism evidence="6 7">
    <name type="scientific">Penicillium bovifimosum</name>
    <dbReference type="NCBI Taxonomy" id="126998"/>
    <lineage>
        <taxon>Eukaryota</taxon>
        <taxon>Fungi</taxon>
        <taxon>Dikarya</taxon>
        <taxon>Ascomycota</taxon>
        <taxon>Pezizomycotina</taxon>
        <taxon>Eurotiomycetes</taxon>
        <taxon>Eurotiomycetidae</taxon>
        <taxon>Eurotiales</taxon>
        <taxon>Aspergillaceae</taxon>
        <taxon>Penicillium</taxon>
    </lineage>
</organism>
<evidence type="ECO:0000259" key="5">
    <source>
        <dbReference type="PROSITE" id="PS50865"/>
    </source>
</evidence>
<dbReference type="RefSeq" id="XP_056524738.1">
    <property type="nucleotide sequence ID" value="XM_056662625.1"/>
</dbReference>
<sequence length="316" mass="35835">MARVLPSGCGVCGQQNDLLQCAGCKVLLYCGRDHQVAHRPSHKSACSALRRARKEEEALRNHPGDFALPEDPFTNGVGHFWGLYDTRDYMRARFALVDAMTKINSTESVEAQLGHLMDMLRLCRSDNMGVRDLVPALMLRLNKDQECYDFIKWWFIVGDDSHFDWGDMSLPYLDIKDADVFEPVDRFRGQFRDLSHLSSLTLLKIKLLLDLSRLEQSSSSLGISVPREILDMIHSSVPHSPADLKAQIDALYGEVHKANKFFWLALINPSKHTGRPMAYSRGSMEETQLNVCYNYDAWIETPGAMDFIKAKVHGDI</sequence>
<evidence type="ECO:0000256" key="4">
    <source>
        <dbReference type="PROSITE-ProRule" id="PRU00134"/>
    </source>
</evidence>
<accession>A0A9W9HAJ8</accession>
<dbReference type="PROSITE" id="PS01360">
    <property type="entry name" value="ZF_MYND_1"/>
    <property type="match status" value="1"/>
</dbReference>
<reference evidence="6" key="1">
    <citation type="submission" date="2022-11" db="EMBL/GenBank/DDBJ databases">
        <authorList>
            <person name="Petersen C."/>
        </authorList>
    </citation>
    <scope>NUCLEOTIDE SEQUENCE</scope>
    <source>
        <strain evidence="6">IBT 22155</strain>
    </source>
</reference>
<dbReference type="Gene3D" id="6.10.140.2220">
    <property type="match status" value="1"/>
</dbReference>
<dbReference type="InterPro" id="IPR002893">
    <property type="entry name" value="Znf_MYND"/>
</dbReference>
<evidence type="ECO:0000256" key="2">
    <source>
        <dbReference type="ARBA" id="ARBA00022771"/>
    </source>
</evidence>
<name>A0A9W9HAJ8_9EURO</name>
<comment type="caution">
    <text evidence="6">The sequence shown here is derived from an EMBL/GenBank/DDBJ whole genome shotgun (WGS) entry which is preliminary data.</text>
</comment>
<evidence type="ECO:0000313" key="6">
    <source>
        <dbReference type="EMBL" id="KAJ5143094.1"/>
    </source>
</evidence>
<dbReference type="OrthoDB" id="5952526at2759"/>
<dbReference type="SUPFAM" id="SSF144232">
    <property type="entry name" value="HIT/MYND zinc finger-like"/>
    <property type="match status" value="1"/>
</dbReference>
<keyword evidence="2 4" id="KW-0863">Zinc-finger</keyword>